<dbReference type="AlphaFoldDB" id="A0A0V1KJC3"/>
<sequence length="87" mass="9806">LHVFQCFSPYFMSYHFSCHTPGPTLSCHILDPTVYISKFSRFSLFLAIFQFTCNIPGPTVGIFHFSRFSVPCHIPGPTFSEDIAAPT</sequence>
<gene>
    <name evidence="1" type="ORF">T02_1041</name>
</gene>
<proteinExistence type="predicted"/>
<accession>A0A0V1KJC3</accession>
<dbReference type="Proteomes" id="UP000054721">
    <property type="component" value="Unassembled WGS sequence"/>
</dbReference>
<feature type="non-terminal residue" evidence="1">
    <location>
        <position position="1"/>
    </location>
</feature>
<feature type="non-terminal residue" evidence="1">
    <location>
        <position position="87"/>
    </location>
</feature>
<dbReference type="EMBL" id="JYDW01000855">
    <property type="protein sequence ID" value="KRZ47385.1"/>
    <property type="molecule type" value="Genomic_DNA"/>
</dbReference>
<protein>
    <submittedName>
        <fullName evidence="1">Uncharacterized protein</fullName>
    </submittedName>
</protein>
<evidence type="ECO:0000313" key="2">
    <source>
        <dbReference type="Proteomes" id="UP000054721"/>
    </source>
</evidence>
<reference evidence="1 2" key="1">
    <citation type="submission" date="2015-05" db="EMBL/GenBank/DDBJ databases">
        <title>Evolution of Trichinella species and genotypes.</title>
        <authorList>
            <person name="Korhonen P.K."/>
            <person name="Edoardo P."/>
            <person name="Giuseppe L.R."/>
            <person name="Gasser R.B."/>
        </authorList>
    </citation>
    <scope>NUCLEOTIDE SEQUENCE [LARGE SCALE GENOMIC DNA]</scope>
    <source>
        <strain evidence="1">ISS10</strain>
    </source>
</reference>
<keyword evidence="2" id="KW-1185">Reference proteome</keyword>
<comment type="caution">
    <text evidence="1">The sequence shown here is derived from an EMBL/GenBank/DDBJ whole genome shotgun (WGS) entry which is preliminary data.</text>
</comment>
<organism evidence="1 2">
    <name type="scientific">Trichinella nativa</name>
    <dbReference type="NCBI Taxonomy" id="6335"/>
    <lineage>
        <taxon>Eukaryota</taxon>
        <taxon>Metazoa</taxon>
        <taxon>Ecdysozoa</taxon>
        <taxon>Nematoda</taxon>
        <taxon>Enoplea</taxon>
        <taxon>Dorylaimia</taxon>
        <taxon>Trichinellida</taxon>
        <taxon>Trichinellidae</taxon>
        <taxon>Trichinella</taxon>
    </lineage>
</organism>
<name>A0A0V1KJC3_9BILA</name>
<evidence type="ECO:0000313" key="1">
    <source>
        <dbReference type="EMBL" id="KRZ47385.1"/>
    </source>
</evidence>